<evidence type="ECO:0000256" key="1">
    <source>
        <dbReference type="ARBA" id="ARBA00002714"/>
    </source>
</evidence>
<dbReference type="EC" id="6.3.2.17" evidence="6"/>
<sequence length="440" mass="47045">MPHNSDLARQQPVAPVAGASLNDWLSYLEAIHPVEIDLGLDRVLTVFRRLFRRPPKARVVTVAGTNGKGSAVTCLAGLLRQAGRSVGTYTSPHLHRYNERVMINGTPASDERLVCAFEAVEAARGATSLTYFEFGTLAAFQVLAEAGVEDWVLEVGLGGRLDAVNVVDPELAIITSVDIDHVAFLSDDREVIGFEKAGILRQGKPAIYADIDPPSSVLQQVSAQRIPLLRLGVDYSLADQDGRTVLSLPSAKGLAGAELVIPEMTLPLNSVAAAVVAALMLEPGIGLDTVTAALRNITLPGRFERLASEPDVVVDVGHNPHAARWLARQVVLRCRSGGKIRAIYGALSDKDIEGVVREMKGAVDEWYLVGLDCPRGLSSEELGRRCAEPLSGAVQSSYPSVESAIKQVRVDADTRDLVIVFGSFFTVADARLALGAENAS</sequence>
<dbReference type="RefSeq" id="WP_091812135.1">
    <property type="nucleotide sequence ID" value="NZ_FNNE01000003.1"/>
</dbReference>
<evidence type="ECO:0000256" key="11">
    <source>
        <dbReference type="ARBA" id="ARBA00022840"/>
    </source>
</evidence>
<keyword evidence="11 21" id="KW-0067">ATP-binding</keyword>
<comment type="pathway">
    <text evidence="2">Cofactor biosynthesis; tetrahydrofolate biosynthesis; 7,8-dihydrofolate from 2-amino-4-hydroxy-6-hydroxymethyl-7,8-dihydropteridine diphosphate and 4-aminobenzoate: step 2/2.</text>
</comment>
<dbReference type="GO" id="GO:0008841">
    <property type="term" value="F:dihydrofolate synthase activity"/>
    <property type="evidence" value="ECO:0007669"/>
    <property type="project" value="UniProtKB-EC"/>
</dbReference>
<evidence type="ECO:0000256" key="17">
    <source>
        <dbReference type="ARBA" id="ARBA00047493"/>
    </source>
</evidence>
<dbReference type="PIRSF" id="PIRSF001563">
    <property type="entry name" value="Folylpolyglu_synth"/>
    <property type="match status" value="1"/>
</dbReference>
<dbReference type="STRING" id="488533.SAMN04487960_103321"/>
<evidence type="ECO:0000256" key="8">
    <source>
        <dbReference type="ARBA" id="ARBA00022598"/>
    </source>
</evidence>
<comment type="pathway">
    <text evidence="3">Cofactor biosynthesis; tetrahydrofolylpolyglutamate biosynthesis.</text>
</comment>
<comment type="catalytic activity">
    <reaction evidence="19">
        <text>(6R)-5,10-methylenetetrahydrofolyl-(gamma-L-Glu)(n) + L-glutamate + ATP = (6R)-5,10-methylenetetrahydrofolyl-(gamma-L-Glu)(n+1) + ADP + phosphate + H(+)</text>
        <dbReference type="Rhea" id="RHEA:51912"/>
        <dbReference type="Rhea" id="RHEA-COMP:13257"/>
        <dbReference type="Rhea" id="RHEA-COMP:13258"/>
        <dbReference type="ChEBI" id="CHEBI:15378"/>
        <dbReference type="ChEBI" id="CHEBI:29985"/>
        <dbReference type="ChEBI" id="CHEBI:30616"/>
        <dbReference type="ChEBI" id="CHEBI:43474"/>
        <dbReference type="ChEBI" id="CHEBI:136572"/>
        <dbReference type="ChEBI" id="CHEBI:456216"/>
        <dbReference type="EC" id="6.3.2.17"/>
    </reaction>
</comment>
<evidence type="ECO:0000256" key="14">
    <source>
        <dbReference type="ARBA" id="ARBA00030048"/>
    </source>
</evidence>
<keyword evidence="25" id="KW-1185">Reference proteome</keyword>
<evidence type="ECO:0000256" key="20">
    <source>
        <dbReference type="ARBA" id="ARBA00049161"/>
    </source>
</evidence>
<accession>A0A1H2V3S7</accession>
<evidence type="ECO:0000313" key="24">
    <source>
        <dbReference type="EMBL" id="SDW62900.1"/>
    </source>
</evidence>
<evidence type="ECO:0000256" key="21">
    <source>
        <dbReference type="PIRNR" id="PIRNR001563"/>
    </source>
</evidence>
<comment type="function">
    <text evidence="1">Functions in two distinct reactions of the de novo folate biosynthetic pathway. Catalyzes the addition of a glutamate residue to dihydropteroate (7,8-dihydropteroate or H2Pte) to form dihydrofolate (7,8-dihydrofolate monoglutamate or H2Pte-Glu). Also catalyzes successive additions of L-glutamate to tetrahydrofolate or 10-formyltetrahydrofolate or 5,10-methylenetetrahydrofolate, leading to folylpolyglutamate derivatives.</text>
</comment>
<comment type="catalytic activity">
    <reaction evidence="18">
        <text>10-formyltetrahydrofolyl-(gamma-L-Glu)(n) + L-glutamate + ATP = 10-formyltetrahydrofolyl-(gamma-L-Glu)(n+1) + ADP + phosphate + H(+)</text>
        <dbReference type="Rhea" id="RHEA:51904"/>
        <dbReference type="Rhea" id="RHEA-COMP:13088"/>
        <dbReference type="Rhea" id="RHEA-COMP:14300"/>
        <dbReference type="ChEBI" id="CHEBI:15378"/>
        <dbReference type="ChEBI" id="CHEBI:29985"/>
        <dbReference type="ChEBI" id="CHEBI:30616"/>
        <dbReference type="ChEBI" id="CHEBI:43474"/>
        <dbReference type="ChEBI" id="CHEBI:134413"/>
        <dbReference type="ChEBI" id="CHEBI:456216"/>
        <dbReference type="EC" id="6.3.2.17"/>
    </reaction>
</comment>
<dbReference type="PROSITE" id="PS01011">
    <property type="entry name" value="FOLYLPOLYGLU_SYNT_1"/>
    <property type="match status" value="1"/>
</dbReference>
<evidence type="ECO:0000256" key="9">
    <source>
        <dbReference type="ARBA" id="ARBA00022723"/>
    </source>
</evidence>
<dbReference type="GO" id="GO:0046654">
    <property type="term" value="P:tetrahydrofolate biosynthetic process"/>
    <property type="evidence" value="ECO:0007669"/>
    <property type="project" value="UniProtKB-UniPathway"/>
</dbReference>
<dbReference type="Gene3D" id="3.40.1190.10">
    <property type="entry name" value="Mur-like, catalytic domain"/>
    <property type="match status" value="1"/>
</dbReference>
<dbReference type="EC" id="6.3.2.12" evidence="5"/>
<dbReference type="PANTHER" id="PTHR11136">
    <property type="entry name" value="FOLYLPOLYGLUTAMATE SYNTHASE-RELATED"/>
    <property type="match status" value="1"/>
</dbReference>
<evidence type="ECO:0000256" key="2">
    <source>
        <dbReference type="ARBA" id="ARBA00004799"/>
    </source>
</evidence>
<comment type="catalytic activity">
    <reaction evidence="17">
        <text>(6S)-5,6,7,8-tetrahydrofolyl-(gamma-L-Glu)(n) + L-glutamate + ATP = (6S)-5,6,7,8-tetrahydrofolyl-(gamma-L-Glu)(n+1) + ADP + phosphate + H(+)</text>
        <dbReference type="Rhea" id="RHEA:10580"/>
        <dbReference type="Rhea" id="RHEA-COMP:14738"/>
        <dbReference type="Rhea" id="RHEA-COMP:14740"/>
        <dbReference type="ChEBI" id="CHEBI:15378"/>
        <dbReference type="ChEBI" id="CHEBI:29985"/>
        <dbReference type="ChEBI" id="CHEBI:30616"/>
        <dbReference type="ChEBI" id="CHEBI:43474"/>
        <dbReference type="ChEBI" id="CHEBI:141005"/>
        <dbReference type="ChEBI" id="CHEBI:456216"/>
        <dbReference type="EC" id="6.3.2.17"/>
    </reaction>
</comment>
<evidence type="ECO:0000259" key="22">
    <source>
        <dbReference type="Pfam" id="PF02875"/>
    </source>
</evidence>
<dbReference type="Proteomes" id="UP000199675">
    <property type="component" value="Unassembled WGS sequence"/>
</dbReference>
<dbReference type="InterPro" id="IPR036565">
    <property type="entry name" value="Mur-like_cat_sf"/>
</dbReference>
<dbReference type="GO" id="GO:0046656">
    <property type="term" value="P:folic acid biosynthetic process"/>
    <property type="evidence" value="ECO:0007669"/>
    <property type="project" value="UniProtKB-KW"/>
</dbReference>
<dbReference type="NCBIfam" id="TIGR01499">
    <property type="entry name" value="folC"/>
    <property type="match status" value="1"/>
</dbReference>
<dbReference type="InterPro" id="IPR001645">
    <property type="entry name" value="Folylpolyglutamate_synth"/>
</dbReference>
<gene>
    <name evidence="24" type="ORF">SAMN04487960_103321</name>
</gene>
<evidence type="ECO:0000256" key="18">
    <source>
        <dbReference type="ARBA" id="ARBA00047808"/>
    </source>
</evidence>
<proteinExistence type="inferred from homology"/>
<dbReference type="GO" id="GO:0005737">
    <property type="term" value="C:cytoplasm"/>
    <property type="evidence" value="ECO:0007669"/>
    <property type="project" value="TreeGrafter"/>
</dbReference>
<dbReference type="GO" id="GO:0005524">
    <property type="term" value="F:ATP binding"/>
    <property type="evidence" value="ECO:0007669"/>
    <property type="project" value="UniProtKB-KW"/>
</dbReference>
<dbReference type="SUPFAM" id="SSF53623">
    <property type="entry name" value="MurD-like peptide ligases, catalytic domain"/>
    <property type="match status" value="1"/>
</dbReference>
<dbReference type="SUPFAM" id="SSF53244">
    <property type="entry name" value="MurD-like peptide ligases, peptide-binding domain"/>
    <property type="match status" value="1"/>
</dbReference>
<dbReference type="EMBL" id="FNNE01000003">
    <property type="protein sequence ID" value="SDW62900.1"/>
    <property type="molecule type" value="Genomic_DNA"/>
</dbReference>
<evidence type="ECO:0000256" key="3">
    <source>
        <dbReference type="ARBA" id="ARBA00005150"/>
    </source>
</evidence>
<dbReference type="Pfam" id="PF08245">
    <property type="entry name" value="Mur_ligase_M"/>
    <property type="match status" value="1"/>
</dbReference>
<dbReference type="GO" id="GO:0046872">
    <property type="term" value="F:metal ion binding"/>
    <property type="evidence" value="ECO:0007669"/>
    <property type="project" value="UniProtKB-KW"/>
</dbReference>
<dbReference type="Pfam" id="PF02875">
    <property type="entry name" value="Mur_ligase_C"/>
    <property type="match status" value="1"/>
</dbReference>
<evidence type="ECO:0000256" key="4">
    <source>
        <dbReference type="ARBA" id="ARBA00008276"/>
    </source>
</evidence>
<dbReference type="UniPathway" id="UPA00077">
    <property type="reaction ID" value="UER00157"/>
</dbReference>
<keyword evidence="12" id="KW-0460">Magnesium</keyword>
<dbReference type="PANTHER" id="PTHR11136:SF0">
    <property type="entry name" value="DIHYDROFOLATE SYNTHETASE-RELATED"/>
    <property type="match status" value="1"/>
</dbReference>
<feature type="domain" description="Mur ligase central" evidence="23">
    <location>
        <begin position="62"/>
        <end position="212"/>
    </location>
</feature>
<comment type="similarity">
    <text evidence="4 21">Belongs to the folylpolyglutamate synthase family.</text>
</comment>
<reference evidence="24 25" key="1">
    <citation type="submission" date="2016-10" db="EMBL/GenBank/DDBJ databases">
        <authorList>
            <person name="de Groot N.N."/>
        </authorList>
    </citation>
    <scope>NUCLEOTIDE SEQUENCE [LARGE SCALE GENOMIC DNA]</scope>
    <source>
        <strain evidence="24 25">CGMCC 1.7059</strain>
    </source>
</reference>
<dbReference type="InterPro" id="IPR036615">
    <property type="entry name" value="Mur_ligase_C_dom_sf"/>
</dbReference>
<dbReference type="GO" id="GO:0004326">
    <property type="term" value="F:tetrahydrofolylpolyglutamate synthase activity"/>
    <property type="evidence" value="ECO:0007669"/>
    <property type="project" value="UniProtKB-EC"/>
</dbReference>
<feature type="domain" description="Mur ligase C-terminal" evidence="22">
    <location>
        <begin position="301"/>
        <end position="424"/>
    </location>
</feature>
<name>A0A1H2V3S7_9GAMM</name>
<evidence type="ECO:0000256" key="6">
    <source>
        <dbReference type="ARBA" id="ARBA00013025"/>
    </source>
</evidence>
<dbReference type="Gene3D" id="3.90.190.20">
    <property type="entry name" value="Mur ligase, C-terminal domain"/>
    <property type="match status" value="1"/>
</dbReference>
<evidence type="ECO:0000256" key="7">
    <source>
        <dbReference type="ARBA" id="ARBA00019357"/>
    </source>
</evidence>
<evidence type="ECO:0000256" key="13">
    <source>
        <dbReference type="ARBA" id="ARBA00022909"/>
    </source>
</evidence>
<evidence type="ECO:0000256" key="12">
    <source>
        <dbReference type="ARBA" id="ARBA00022842"/>
    </source>
</evidence>
<dbReference type="OrthoDB" id="9809356at2"/>
<evidence type="ECO:0000256" key="5">
    <source>
        <dbReference type="ARBA" id="ARBA00013023"/>
    </source>
</evidence>
<keyword evidence="13" id="KW-0289">Folate biosynthesis</keyword>
<evidence type="ECO:0000313" key="25">
    <source>
        <dbReference type="Proteomes" id="UP000199675"/>
    </source>
</evidence>
<comment type="catalytic activity">
    <reaction evidence="20">
        <text>7,8-dihydropteroate + L-glutamate + ATP = 7,8-dihydrofolate + ADP + phosphate + H(+)</text>
        <dbReference type="Rhea" id="RHEA:23584"/>
        <dbReference type="ChEBI" id="CHEBI:15378"/>
        <dbReference type="ChEBI" id="CHEBI:17839"/>
        <dbReference type="ChEBI" id="CHEBI:29985"/>
        <dbReference type="ChEBI" id="CHEBI:30616"/>
        <dbReference type="ChEBI" id="CHEBI:43474"/>
        <dbReference type="ChEBI" id="CHEBI:57451"/>
        <dbReference type="ChEBI" id="CHEBI:456216"/>
        <dbReference type="EC" id="6.3.2.12"/>
    </reaction>
</comment>
<keyword evidence="10 21" id="KW-0547">Nucleotide-binding</keyword>
<evidence type="ECO:0000259" key="23">
    <source>
        <dbReference type="Pfam" id="PF08245"/>
    </source>
</evidence>
<evidence type="ECO:0000256" key="10">
    <source>
        <dbReference type="ARBA" id="ARBA00022741"/>
    </source>
</evidence>
<organism evidence="24 25">
    <name type="scientific">Marinobacter mobilis</name>
    <dbReference type="NCBI Taxonomy" id="488533"/>
    <lineage>
        <taxon>Bacteria</taxon>
        <taxon>Pseudomonadati</taxon>
        <taxon>Pseudomonadota</taxon>
        <taxon>Gammaproteobacteria</taxon>
        <taxon>Pseudomonadales</taxon>
        <taxon>Marinobacteraceae</taxon>
        <taxon>Marinobacter</taxon>
    </lineage>
</organism>
<dbReference type="NCBIfam" id="NF008101">
    <property type="entry name" value="PRK10846.1"/>
    <property type="match status" value="1"/>
</dbReference>
<keyword evidence="8 21" id="KW-0436">Ligase</keyword>
<dbReference type="InterPro" id="IPR004101">
    <property type="entry name" value="Mur_ligase_C"/>
</dbReference>
<evidence type="ECO:0000256" key="19">
    <source>
        <dbReference type="ARBA" id="ARBA00049035"/>
    </source>
</evidence>
<keyword evidence="9" id="KW-0479">Metal-binding</keyword>
<dbReference type="InterPro" id="IPR013221">
    <property type="entry name" value="Mur_ligase_cen"/>
</dbReference>
<dbReference type="AlphaFoldDB" id="A0A1H2V3S7"/>
<protein>
    <recommendedName>
        <fullName evidence="7">Dihydrofolate synthase/folylpolyglutamate synthase</fullName>
        <ecNumber evidence="5">6.3.2.12</ecNumber>
        <ecNumber evidence="6">6.3.2.17</ecNumber>
    </recommendedName>
    <alternativeName>
        <fullName evidence="16">Folylpoly-gamma-glutamate synthetase-dihydrofolate synthetase</fullName>
    </alternativeName>
    <alternativeName>
        <fullName evidence="14">Folylpolyglutamate synthetase</fullName>
    </alternativeName>
    <alternativeName>
        <fullName evidence="15">Tetrahydrofolylpolyglutamate synthase</fullName>
    </alternativeName>
</protein>
<evidence type="ECO:0000256" key="15">
    <source>
        <dbReference type="ARBA" id="ARBA00030592"/>
    </source>
</evidence>
<dbReference type="InterPro" id="IPR018109">
    <property type="entry name" value="Folylpolyglutamate_synth_CS"/>
</dbReference>
<evidence type="ECO:0000256" key="16">
    <source>
        <dbReference type="ARBA" id="ARBA00032510"/>
    </source>
</evidence>